<accession>A0ABR2PPR6</accession>
<dbReference type="Proteomes" id="UP001396334">
    <property type="component" value="Unassembled WGS sequence"/>
</dbReference>
<name>A0ABR2PPR6_9ROSI</name>
<comment type="caution">
    <text evidence="1">The sequence shown here is derived from an EMBL/GenBank/DDBJ whole genome shotgun (WGS) entry which is preliminary data.</text>
</comment>
<evidence type="ECO:0000313" key="1">
    <source>
        <dbReference type="EMBL" id="KAK8990400.1"/>
    </source>
</evidence>
<keyword evidence="2" id="KW-1185">Reference proteome</keyword>
<sequence>TQRIEMLEQKNKEEKKEKRYLESLAVGRRSELRRLSSFVGGLGEPFERRRETSERGEKAC</sequence>
<proteinExistence type="predicted"/>
<organism evidence="1 2">
    <name type="scientific">Hibiscus sabdariffa</name>
    <name type="common">roselle</name>
    <dbReference type="NCBI Taxonomy" id="183260"/>
    <lineage>
        <taxon>Eukaryota</taxon>
        <taxon>Viridiplantae</taxon>
        <taxon>Streptophyta</taxon>
        <taxon>Embryophyta</taxon>
        <taxon>Tracheophyta</taxon>
        <taxon>Spermatophyta</taxon>
        <taxon>Magnoliopsida</taxon>
        <taxon>eudicotyledons</taxon>
        <taxon>Gunneridae</taxon>
        <taxon>Pentapetalae</taxon>
        <taxon>rosids</taxon>
        <taxon>malvids</taxon>
        <taxon>Malvales</taxon>
        <taxon>Malvaceae</taxon>
        <taxon>Malvoideae</taxon>
        <taxon>Hibiscus</taxon>
    </lineage>
</organism>
<protein>
    <submittedName>
        <fullName evidence="1">Uncharacterized protein</fullName>
    </submittedName>
</protein>
<reference evidence="1 2" key="1">
    <citation type="journal article" date="2024" name="G3 (Bethesda)">
        <title>Genome assembly of Hibiscus sabdariffa L. provides insights into metabolisms of medicinal natural products.</title>
        <authorList>
            <person name="Kim T."/>
        </authorList>
    </citation>
    <scope>NUCLEOTIDE SEQUENCE [LARGE SCALE GENOMIC DNA]</scope>
    <source>
        <strain evidence="1">TK-2024</strain>
        <tissue evidence="1">Old leaves</tissue>
    </source>
</reference>
<gene>
    <name evidence="1" type="ORF">V6N11_009102</name>
</gene>
<dbReference type="EMBL" id="JBBPBN010000054">
    <property type="protein sequence ID" value="KAK8990400.1"/>
    <property type="molecule type" value="Genomic_DNA"/>
</dbReference>
<feature type="non-terminal residue" evidence="1">
    <location>
        <position position="1"/>
    </location>
</feature>
<evidence type="ECO:0000313" key="2">
    <source>
        <dbReference type="Proteomes" id="UP001396334"/>
    </source>
</evidence>